<reference evidence="2" key="2">
    <citation type="submission" date="2019-10" db="EMBL/GenBank/DDBJ databases">
        <title>A de novo genome assembly of a pear dwarfing rootstock.</title>
        <authorList>
            <person name="Wang F."/>
            <person name="Wang J."/>
            <person name="Li S."/>
            <person name="Zhang Y."/>
            <person name="Fang M."/>
            <person name="Ma L."/>
            <person name="Zhao Y."/>
            <person name="Jiang S."/>
        </authorList>
    </citation>
    <scope>NUCLEOTIDE SEQUENCE [LARGE SCALE GENOMIC DNA]</scope>
</reference>
<protein>
    <recommendedName>
        <fullName evidence="3">Retrovirus-related Pol polyprotein from transposon TNT 1-94</fullName>
    </recommendedName>
</protein>
<accession>A0A5N5HGC1</accession>
<dbReference type="Pfam" id="PF14223">
    <property type="entry name" value="Retrotran_gag_2"/>
    <property type="match status" value="1"/>
</dbReference>
<evidence type="ECO:0000313" key="1">
    <source>
        <dbReference type="EMBL" id="KAB2625241.1"/>
    </source>
</evidence>
<evidence type="ECO:0008006" key="3">
    <source>
        <dbReference type="Google" id="ProtNLM"/>
    </source>
</evidence>
<reference evidence="1 2" key="3">
    <citation type="submission" date="2019-11" db="EMBL/GenBank/DDBJ databases">
        <title>A de novo genome assembly of a pear dwarfing rootstock.</title>
        <authorList>
            <person name="Wang F."/>
            <person name="Wang J."/>
            <person name="Li S."/>
            <person name="Zhang Y."/>
            <person name="Fang M."/>
            <person name="Ma L."/>
            <person name="Zhao Y."/>
            <person name="Jiang S."/>
        </authorList>
    </citation>
    <scope>NUCLEOTIDE SEQUENCE [LARGE SCALE GENOMIC DNA]</scope>
    <source>
        <strain evidence="1">S2</strain>
        <tissue evidence="1">Leaf</tissue>
    </source>
</reference>
<dbReference type="Proteomes" id="UP000327157">
    <property type="component" value="Chromosome 16"/>
</dbReference>
<dbReference type="AlphaFoldDB" id="A0A5N5HGC1"/>
<proteinExistence type="predicted"/>
<keyword evidence="2" id="KW-1185">Reference proteome</keyword>
<dbReference type="OrthoDB" id="8042871at2759"/>
<dbReference type="EMBL" id="SMOL01000160">
    <property type="protein sequence ID" value="KAB2625241.1"/>
    <property type="molecule type" value="Genomic_DNA"/>
</dbReference>
<comment type="caution">
    <text evidence="1">The sequence shown here is derived from an EMBL/GenBank/DDBJ whole genome shotgun (WGS) entry which is preliminary data.</text>
</comment>
<gene>
    <name evidence="1" type="ORF">D8674_016901</name>
</gene>
<organism evidence="1 2">
    <name type="scientific">Pyrus ussuriensis x Pyrus communis</name>
    <dbReference type="NCBI Taxonomy" id="2448454"/>
    <lineage>
        <taxon>Eukaryota</taxon>
        <taxon>Viridiplantae</taxon>
        <taxon>Streptophyta</taxon>
        <taxon>Embryophyta</taxon>
        <taxon>Tracheophyta</taxon>
        <taxon>Spermatophyta</taxon>
        <taxon>Magnoliopsida</taxon>
        <taxon>eudicotyledons</taxon>
        <taxon>Gunneridae</taxon>
        <taxon>Pentapetalae</taxon>
        <taxon>rosids</taxon>
        <taxon>fabids</taxon>
        <taxon>Rosales</taxon>
        <taxon>Rosaceae</taxon>
        <taxon>Amygdaloideae</taxon>
        <taxon>Maleae</taxon>
        <taxon>Pyrus</taxon>
    </lineage>
</organism>
<name>A0A5N5HGC1_9ROSA</name>
<evidence type="ECO:0000313" key="2">
    <source>
        <dbReference type="Proteomes" id="UP000327157"/>
    </source>
</evidence>
<sequence>MWQCEVKDVLAQQDLDLTLEDKLEDMEEAKWNKLNRMACSMIRLCLAKPQKYFLYRFQYKEGTKMITHLDSFNKLIADLLNLDKDVKDEDKTLILLNSLLEAYEHLATTLIYGKDTINFEDVSNALMNHEVRHKAKQV</sequence>
<reference evidence="1 2" key="1">
    <citation type="submission" date="2019-09" db="EMBL/GenBank/DDBJ databases">
        <authorList>
            <person name="Ou C."/>
        </authorList>
    </citation>
    <scope>NUCLEOTIDE SEQUENCE [LARGE SCALE GENOMIC DNA]</scope>
    <source>
        <strain evidence="1">S2</strain>
        <tissue evidence="1">Leaf</tissue>
    </source>
</reference>